<dbReference type="Pfam" id="PF13545">
    <property type="entry name" value="HTH_Crp_2"/>
    <property type="match status" value="1"/>
</dbReference>
<dbReference type="InterPro" id="IPR014710">
    <property type="entry name" value="RmlC-like_jellyroll"/>
</dbReference>
<keyword evidence="6" id="KW-1185">Reference proteome</keyword>
<dbReference type="SMART" id="SM00419">
    <property type="entry name" value="HTH_CRP"/>
    <property type="match status" value="1"/>
</dbReference>
<gene>
    <name evidence="5" type="ORF">QQ008_00250</name>
</gene>
<dbReference type="SUPFAM" id="SSF51206">
    <property type="entry name" value="cAMP-binding domain-like"/>
    <property type="match status" value="1"/>
</dbReference>
<name>A0ABT8KJ53_9BACT</name>
<evidence type="ECO:0000256" key="3">
    <source>
        <dbReference type="ARBA" id="ARBA00023163"/>
    </source>
</evidence>
<evidence type="ECO:0000313" key="6">
    <source>
        <dbReference type="Proteomes" id="UP001172082"/>
    </source>
</evidence>
<dbReference type="EMBL" id="JAUJEA010000001">
    <property type="protein sequence ID" value="MDN5199758.1"/>
    <property type="molecule type" value="Genomic_DNA"/>
</dbReference>
<keyword evidence="2" id="KW-0238">DNA-binding</keyword>
<keyword evidence="1" id="KW-0805">Transcription regulation</keyword>
<proteinExistence type="predicted"/>
<evidence type="ECO:0000259" key="4">
    <source>
        <dbReference type="PROSITE" id="PS51063"/>
    </source>
</evidence>
<dbReference type="InterPro" id="IPR018490">
    <property type="entry name" value="cNMP-bd_dom_sf"/>
</dbReference>
<dbReference type="InterPro" id="IPR036388">
    <property type="entry name" value="WH-like_DNA-bd_sf"/>
</dbReference>
<accession>A0ABT8KJ53</accession>
<sequence length="210" mass="24268">MAINTKVSQTLSHLNANLVAEIMANSVTKEISQNTEILKVGQYVKVIPIVISGLIKVFTRVEEKELLLYYIRPQESCIMSFAASLKNEPSSVFATTEEDTTALLLPVDKVENWTKQFPDINTLFFQQYNLRYSELLDTIHHILFDKMDKRLYDYLREKISLTNRNPLTISHRQIANELGTAREVISRVMKKLEHEGKVRQLKNGIELLMR</sequence>
<dbReference type="PROSITE" id="PS51063">
    <property type="entry name" value="HTH_CRP_2"/>
    <property type="match status" value="1"/>
</dbReference>
<evidence type="ECO:0000313" key="5">
    <source>
        <dbReference type="EMBL" id="MDN5199758.1"/>
    </source>
</evidence>
<dbReference type="PRINTS" id="PR00034">
    <property type="entry name" value="HTHCRP"/>
</dbReference>
<evidence type="ECO:0000256" key="1">
    <source>
        <dbReference type="ARBA" id="ARBA00023015"/>
    </source>
</evidence>
<dbReference type="InterPro" id="IPR036390">
    <property type="entry name" value="WH_DNA-bd_sf"/>
</dbReference>
<protein>
    <submittedName>
        <fullName evidence="5">Crp/Fnr family transcriptional regulator</fullName>
    </submittedName>
</protein>
<dbReference type="SUPFAM" id="SSF46785">
    <property type="entry name" value="Winged helix' DNA-binding domain"/>
    <property type="match status" value="1"/>
</dbReference>
<dbReference type="Proteomes" id="UP001172082">
    <property type="component" value="Unassembled WGS sequence"/>
</dbReference>
<dbReference type="InterPro" id="IPR012318">
    <property type="entry name" value="HTH_CRP"/>
</dbReference>
<comment type="caution">
    <text evidence="5">The sequence shown here is derived from an EMBL/GenBank/DDBJ whole genome shotgun (WGS) entry which is preliminary data.</text>
</comment>
<dbReference type="Gene3D" id="2.60.120.10">
    <property type="entry name" value="Jelly Rolls"/>
    <property type="match status" value="1"/>
</dbReference>
<dbReference type="RefSeq" id="WP_346749790.1">
    <property type="nucleotide sequence ID" value="NZ_JAUJEA010000001.1"/>
</dbReference>
<organism evidence="5 6">
    <name type="scientific">Splendidivirga corallicola</name>
    <dbReference type="NCBI Taxonomy" id="3051826"/>
    <lineage>
        <taxon>Bacteria</taxon>
        <taxon>Pseudomonadati</taxon>
        <taxon>Bacteroidota</taxon>
        <taxon>Cytophagia</taxon>
        <taxon>Cytophagales</taxon>
        <taxon>Splendidivirgaceae</taxon>
        <taxon>Splendidivirga</taxon>
    </lineage>
</organism>
<keyword evidence="3" id="KW-0804">Transcription</keyword>
<reference evidence="5" key="1">
    <citation type="submission" date="2023-06" db="EMBL/GenBank/DDBJ databases">
        <title>Genomic of Parafulvivirga corallium.</title>
        <authorList>
            <person name="Wang G."/>
        </authorList>
    </citation>
    <scope>NUCLEOTIDE SEQUENCE</scope>
    <source>
        <strain evidence="5">BMA10</strain>
    </source>
</reference>
<evidence type="ECO:0000256" key="2">
    <source>
        <dbReference type="ARBA" id="ARBA00023125"/>
    </source>
</evidence>
<feature type="domain" description="HTH crp-type" evidence="4">
    <location>
        <begin position="145"/>
        <end position="210"/>
    </location>
</feature>
<dbReference type="Gene3D" id="1.10.10.10">
    <property type="entry name" value="Winged helix-like DNA-binding domain superfamily/Winged helix DNA-binding domain"/>
    <property type="match status" value="1"/>
</dbReference>